<dbReference type="Gene3D" id="3.40.50.720">
    <property type="entry name" value="NAD(P)-binding Rossmann-like Domain"/>
    <property type="match status" value="1"/>
</dbReference>
<evidence type="ECO:0000256" key="1">
    <source>
        <dbReference type="ARBA" id="ARBA00023002"/>
    </source>
</evidence>
<dbReference type="Gene3D" id="1.10.3660.10">
    <property type="entry name" value="6-phosphogluconate dehydrogenase C-terminal like domain"/>
    <property type="match status" value="2"/>
</dbReference>
<keyword evidence="1" id="KW-0560">Oxidoreductase</keyword>
<dbReference type="InterPro" id="IPR028939">
    <property type="entry name" value="P5C_Rdtase_cat_N"/>
</dbReference>
<dbReference type="GO" id="GO:0008977">
    <property type="term" value="F:prephenate dehydrogenase (NAD+) activity"/>
    <property type="evidence" value="ECO:0007669"/>
    <property type="project" value="InterPro"/>
</dbReference>
<evidence type="ECO:0000313" key="4">
    <source>
        <dbReference type="Proteomes" id="UP000001072"/>
    </source>
</evidence>
<dbReference type="Pfam" id="PF20463">
    <property type="entry name" value="PDH_C"/>
    <property type="match status" value="1"/>
</dbReference>
<dbReference type="eggNOG" id="KOG2380">
    <property type="taxonomic scope" value="Eukaryota"/>
</dbReference>
<keyword evidence="4" id="KW-1185">Reference proteome</keyword>
<dbReference type="Proteomes" id="UP000001072">
    <property type="component" value="Unassembled WGS sequence"/>
</dbReference>
<dbReference type="STRING" id="747676.F4R340"/>
<dbReference type="SUPFAM" id="SSF48179">
    <property type="entry name" value="6-phosphogluconate dehydrogenase C-terminal domain-like"/>
    <property type="match status" value="2"/>
</dbReference>
<dbReference type="InterPro" id="IPR003099">
    <property type="entry name" value="Prephen_DH"/>
</dbReference>
<dbReference type="Pfam" id="PF03807">
    <property type="entry name" value="F420_oxidored"/>
    <property type="match status" value="1"/>
</dbReference>
<dbReference type="PANTHER" id="PTHR21363">
    <property type="entry name" value="PREPHENATE DEHYDROGENASE"/>
    <property type="match status" value="1"/>
</dbReference>
<dbReference type="KEGG" id="mlr:MELLADRAFT_41385"/>
<dbReference type="GO" id="GO:0006571">
    <property type="term" value="P:tyrosine biosynthetic process"/>
    <property type="evidence" value="ECO:0007669"/>
    <property type="project" value="InterPro"/>
</dbReference>
<dbReference type="GeneID" id="18927979"/>
<dbReference type="GO" id="GO:0004665">
    <property type="term" value="F:prephenate dehydrogenase (NADP+) activity"/>
    <property type="evidence" value="ECO:0007669"/>
    <property type="project" value="InterPro"/>
</dbReference>
<proteinExistence type="predicted"/>
<dbReference type="FunCoup" id="F4R340">
    <property type="interactions" value="96"/>
</dbReference>
<evidence type="ECO:0000259" key="2">
    <source>
        <dbReference type="PROSITE" id="PS51176"/>
    </source>
</evidence>
<accession>F4R340</accession>
<dbReference type="InterPro" id="IPR050812">
    <property type="entry name" value="Preph/Arog_dehydrog"/>
</dbReference>
<dbReference type="SUPFAM" id="SSF51735">
    <property type="entry name" value="NAD(P)-binding Rossmann-fold domains"/>
    <property type="match status" value="1"/>
</dbReference>
<dbReference type="InParanoid" id="F4R340"/>
<evidence type="ECO:0000313" key="3">
    <source>
        <dbReference type="EMBL" id="EGG13235.1"/>
    </source>
</evidence>
<dbReference type="PROSITE" id="PS51176">
    <property type="entry name" value="PDH_ADH"/>
    <property type="match status" value="1"/>
</dbReference>
<dbReference type="EMBL" id="GL883090">
    <property type="protein sequence ID" value="EGG13235.1"/>
    <property type="molecule type" value="Genomic_DNA"/>
</dbReference>
<name>F4R340_MELLP</name>
<reference evidence="4" key="1">
    <citation type="journal article" date="2011" name="Proc. Natl. Acad. Sci. U.S.A.">
        <title>Obligate biotrophy features unraveled by the genomic analysis of rust fungi.</title>
        <authorList>
            <person name="Duplessis S."/>
            <person name="Cuomo C.A."/>
            <person name="Lin Y.-C."/>
            <person name="Aerts A."/>
            <person name="Tisserant E."/>
            <person name="Veneault-Fourrey C."/>
            <person name="Joly D.L."/>
            <person name="Hacquard S."/>
            <person name="Amselem J."/>
            <person name="Cantarel B.L."/>
            <person name="Chiu R."/>
            <person name="Coutinho P.M."/>
            <person name="Feau N."/>
            <person name="Field M."/>
            <person name="Frey P."/>
            <person name="Gelhaye E."/>
            <person name="Goldberg J."/>
            <person name="Grabherr M.G."/>
            <person name="Kodira C.D."/>
            <person name="Kohler A."/>
            <person name="Kuees U."/>
            <person name="Lindquist E.A."/>
            <person name="Lucas S.M."/>
            <person name="Mago R."/>
            <person name="Mauceli E."/>
            <person name="Morin E."/>
            <person name="Murat C."/>
            <person name="Pangilinan J.L."/>
            <person name="Park R."/>
            <person name="Pearson M."/>
            <person name="Quesneville H."/>
            <person name="Rouhier N."/>
            <person name="Sakthikumar S."/>
            <person name="Salamov A.A."/>
            <person name="Schmutz J."/>
            <person name="Selles B."/>
            <person name="Shapiro H."/>
            <person name="Tanguay P."/>
            <person name="Tuskan G.A."/>
            <person name="Henrissat B."/>
            <person name="Van de Peer Y."/>
            <person name="Rouze P."/>
            <person name="Ellis J.G."/>
            <person name="Dodds P.N."/>
            <person name="Schein J.E."/>
            <person name="Zhong S."/>
            <person name="Hamelin R.C."/>
            <person name="Grigoriev I.V."/>
            <person name="Szabo L.J."/>
            <person name="Martin F."/>
        </authorList>
    </citation>
    <scope>NUCLEOTIDE SEQUENCE [LARGE SCALE GENOMIC DNA]</scope>
    <source>
        <strain evidence="4">98AG31 / pathotype 3-4-7</strain>
    </source>
</reference>
<dbReference type="PANTHER" id="PTHR21363:SF0">
    <property type="entry name" value="PREPHENATE DEHYDROGENASE [NADP(+)]"/>
    <property type="match status" value="1"/>
</dbReference>
<dbReference type="AlphaFoldDB" id="F4R340"/>
<dbReference type="InterPro" id="IPR046825">
    <property type="entry name" value="PDH_C"/>
</dbReference>
<organism evidence="4">
    <name type="scientific">Melampsora larici-populina (strain 98AG31 / pathotype 3-4-7)</name>
    <name type="common">Poplar leaf rust fungus</name>
    <dbReference type="NCBI Taxonomy" id="747676"/>
    <lineage>
        <taxon>Eukaryota</taxon>
        <taxon>Fungi</taxon>
        <taxon>Dikarya</taxon>
        <taxon>Basidiomycota</taxon>
        <taxon>Pucciniomycotina</taxon>
        <taxon>Pucciniomycetes</taxon>
        <taxon>Pucciniales</taxon>
        <taxon>Melampsoraceae</taxon>
        <taxon>Melampsora</taxon>
    </lineage>
</organism>
<dbReference type="HOGENOM" id="CLU_031403_1_0_1"/>
<dbReference type="RefSeq" id="XP_007404173.1">
    <property type="nucleotide sequence ID" value="XM_007404111.1"/>
</dbReference>
<dbReference type="InterPro" id="IPR008927">
    <property type="entry name" value="6-PGluconate_DH-like_C_sf"/>
</dbReference>
<gene>
    <name evidence="3" type="ORF">MELLADRAFT_41385</name>
</gene>
<dbReference type="InterPro" id="IPR036291">
    <property type="entry name" value="NAD(P)-bd_dom_sf"/>
</dbReference>
<dbReference type="OrthoDB" id="5399569at2759"/>
<sequence length="445" mass="49901">MATEIDDKVIGLIGMGDMGRMYADRLSQDPKRRLLVCDRAERYESLKADYKDRPNVEVMKNGHLVSRAADFIIYSVDAEFLESVVAQYGPSTKPGAIVAGQTSVKAPERAAFEKCLPPDVKICSVHSLHGPSISPDGEALILVPHRCSDADKELVKHVLAPMRSRYVELTYEEHDEVTANTQACTHAAFLSMGTAWHAAGNFPWELGRYVRGIEVAKINIALRIYSAKWHVYAGLAILNPAAKRMIDQYARSVTELFTMMISAKEEELKTRILSARDYVFGLPGSYHATASPIFPSDEFFSDFAVGEPSDSPSPPNSHLTLLGIVDCWHQLKINPFDHLDLAATPVFRMWFGLIQFLFQSTDRLEATISASIHDLSYRSDDCEFVLAARGWSQCISYGDFGLYRQRFEHTAEFFSPMFEEGKGKIGEMMKYAFKPVAEVKRRDST</sequence>
<dbReference type="GO" id="GO:0070403">
    <property type="term" value="F:NAD+ binding"/>
    <property type="evidence" value="ECO:0007669"/>
    <property type="project" value="TreeGrafter"/>
</dbReference>
<dbReference type="VEuPathDB" id="FungiDB:MELLADRAFT_41385"/>
<protein>
    <recommendedName>
        <fullName evidence="2">Prephenate/arogenate dehydrogenase domain-containing protein</fullName>
    </recommendedName>
</protein>
<feature type="domain" description="Prephenate/arogenate dehydrogenase" evidence="2">
    <location>
        <begin position="8"/>
        <end position="290"/>
    </location>
</feature>